<dbReference type="GO" id="GO:0006020">
    <property type="term" value="P:inositol metabolic process"/>
    <property type="evidence" value="ECO:0007669"/>
    <property type="project" value="TreeGrafter"/>
</dbReference>
<accession>A3MUT7</accession>
<evidence type="ECO:0000313" key="3">
    <source>
        <dbReference type="Proteomes" id="UP000001431"/>
    </source>
</evidence>
<dbReference type="AlphaFoldDB" id="A3MUT7"/>
<dbReference type="GO" id="GO:0007165">
    <property type="term" value="P:signal transduction"/>
    <property type="evidence" value="ECO:0007669"/>
    <property type="project" value="TreeGrafter"/>
</dbReference>
<dbReference type="Proteomes" id="UP000001431">
    <property type="component" value="Chromosome"/>
</dbReference>
<gene>
    <name evidence="2" type="ordered locus">Pcal_0979</name>
</gene>
<dbReference type="EMBL" id="CP000561">
    <property type="protein sequence ID" value="ABO08404.1"/>
    <property type="molecule type" value="Genomic_DNA"/>
</dbReference>
<dbReference type="Pfam" id="PF00459">
    <property type="entry name" value="Inositol_P"/>
    <property type="match status" value="1"/>
</dbReference>
<dbReference type="OrthoDB" id="58111at2157"/>
<dbReference type="EC" id="3.1.3.11" evidence="2"/>
<dbReference type="PANTHER" id="PTHR20854">
    <property type="entry name" value="INOSITOL MONOPHOSPHATASE"/>
    <property type="match status" value="1"/>
</dbReference>
<dbReference type="RefSeq" id="WP_011849662.1">
    <property type="nucleotide sequence ID" value="NC_009073.1"/>
</dbReference>
<keyword evidence="2" id="KW-0378">Hydrolase</keyword>
<evidence type="ECO:0000313" key="2">
    <source>
        <dbReference type="EMBL" id="ABO08404.1"/>
    </source>
</evidence>
<keyword evidence="3" id="KW-1185">Reference proteome</keyword>
<keyword evidence="1" id="KW-0479">Metal-binding</keyword>
<dbReference type="InterPro" id="IPR000760">
    <property type="entry name" value="Inositol_monophosphatase-like"/>
</dbReference>
<dbReference type="eggNOG" id="arCOG01349">
    <property type="taxonomic scope" value="Archaea"/>
</dbReference>
<dbReference type="GO" id="GO:0008934">
    <property type="term" value="F:inositol monophosphate 1-phosphatase activity"/>
    <property type="evidence" value="ECO:0007669"/>
    <property type="project" value="TreeGrafter"/>
</dbReference>
<protein>
    <submittedName>
        <fullName evidence="2">D-fructose 1,6-bisphosphatase</fullName>
        <ecNumber evidence="2">3.1.3.11</ecNumber>
    </submittedName>
</protein>
<dbReference type="SUPFAM" id="SSF56655">
    <property type="entry name" value="Carbohydrate phosphatase"/>
    <property type="match status" value="1"/>
</dbReference>
<comment type="cofactor">
    <cofactor evidence="1">
        <name>Mg(2+)</name>
        <dbReference type="ChEBI" id="CHEBI:18420"/>
    </cofactor>
</comment>
<evidence type="ECO:0000256" key="1">
    <source>
        <dbReference type="PIRSR" id="PIRSR600760-2"/>
    </source>
</evidence>
<dbReference type="Gene3D" id="3.30.540.10">
    <property type="entry name" value="Fructose-1,6-Bisphosphatase, subunit A, domain 1"/>
    <property type="match status" value="1"/>
</dbReference>
<dbReference type="GO" id="GO:0042132">
    <property type="term" value="F:fructose 1,6-bisphosphate 1-phosphatase activity"/>
    <property type="evidence" value="ECO:0007669"/>
    <property type="project" value="UniProtKB-EC"/>
</dbReference>
<feature type="binding site" evidence="1">
    <location>
        <position position="65"/>
    </location>
    <ligand>
        <name>Mg(2+)</name>
        <dbReference type="ChEBI" id="CHEBI:18420"/>
        <label>1</label>
        <note>catalytic</note>
    </ligand>
</feature>
<feature type="binding site" evidence="1">
    <location>
        <position position="207"/>
    </location>
    <ligand>
        <name>Mg(2+)</name>
        <dbReference type="ChEBI" id="CHEBI:18420"/>
        <label>1</label>
        <note>catalytic</note>
    </ligand>
</feature>
<dbReference type="STRING" id="410359.Pcal_0979"/>
<proteinExistence type="predicted"/>
<sequence length="255" mass="27744">MLGALEAIAARAGQYLLESFRARRGLDVVVDKGDDVTREVDLALEEMVYKMLRDNFREGGVLYAEERGFYRWGDERYIFVLDPLDGSYNYAVGIPMFSISLAAGAYREGTLSDLEYAVVVVPPTGEVYTASPALGARKNGAPLTRRGGSRIVFVAISNGFPEFTCEVVKRRGYKGRSLGSSAAELAYTVEGVARGFVDLRGRLRVLDVAGALTVGKYVPGFKYVLYGDGAVDAKISIIAGDEDFVNEAAAYRRGD</sequence>
<organism evidence="2 3">
    <name type="scientific">Pyrobaculum calidifontis (strain DSM 21063 / JCM 11548 / VA1)</name>
    <dbReference type="NCBI Taxonomy" id="410359"/>
    <lineage>
        <taxon>Archaea</taxon>
        <taxon>Thermoproteota</taxon>
        <taxon>Thermoprotei</taxon>
        <taxon>Thermoproteales</taxon>
        <taxon>Thermoproteaceae</taxon>
        <taxon>Pyrobaculum</taxon>
    </lineage>
</organism>
<feature type="binding site" evidence="1">
    <location>
        <position position="84"/>
    </location>
    <ligand>
        <name>Mg(2+)</name>
        <dbReference type="ChEBI" id="CHEBI:18420"/>
        <label>1</label>
        <note>catalytic</note>
    </ligand>
</feature>
<dbReference type="GeneID" id="4908605"/>
<feature type="binding site" evidence="1">
    <location>
        <position position="85"/>
    </location>
    <ligand>
        <name>Mg(2+)</name>
        <dbReference type="ChEBI" id="CHEBI:18420"/>
        <label>1</label>
        <note>catalytic</note>
    </ligand>
</feature>
<keyword evidence="1" id="KW-0460">Magnesium</keyword>
<dbReference type="PANTHER" id="PTHR20854:SF4">
    <property type="entry name" value="INOSITOL-1-MONOPHOSPHATASE-RELATED"/>
    <property type="match status" value="1"/>
</dbReference>
<dbReference type="HOGENOM" id="CLU_044118_5_0_2"/>
<reference evidence="2" key="1">
    <citation type="submission" date="2007-02" db="EMBL/GenBank/DDBJ databases">
        <title>Complete sequence of Pyrobaculum calidifontis JCM 11548.</title>
        <authorList>
            <consortium name="US DOE Joint Genome Institute"/>
            <person name="Copeland A."/>
            <person name="Lucas S."/>
            <person name="Lapidus A."/>
            <person name="Barry K."/>
            <person name="Glavina del Rio T."/>
            <person name="Dalin E."/>
            <person name="Tice H."/>
            <person name="Pitluck S."/>
            <person name="Chain P."/>
            <person name="Malfatti S."/>
            <person name="Shin M."/>
            <person name="Vergez L."/>
            <person name="Schmutz J."/>
            <person name="Larimer F."/>
            <person name="Land M."/>
            <person name="Hauser L."/>
            <person name="Kyrpides N."/>
            <person name="Mikhailova N."/>
            <person name="Cozen A.E."/>
            <person name="Fitz-Gibbon S.T."/>
            <person name="House C.H."/>
            <person name="Saltikov C."/>
            <person name="Lowe T.M."/>
            <person name="Richardson P."/>
        </authorList>
    </citation>
    <scope>NUCLEOTIDE SEQUENCE [LARGE SCALE GENOMIC DNA]</scope>
    <source>
        <strain evidence="2">JCM 11548</strain>
    </source>
</reference>
<dbReference type="Gene3D" id="3.40.190.80">
    <property type="match status" value="1"/>
</dbReference>
<name>A3MUT7_PYRCJ</name>
<dbReference type="KEGG" id="pcl:Pcal_0979"/>
<dbReference type="GO" id="GO:0046872">
    <property type="term" value="F:metal ion binding"/>
    <property type="evidence" value="ECO:0007669"/>
    <property type="project" value="UniProtKB-KW"/>
</dbReference>
<dbReference type="PRINTS" id="PR00377">
    <property type="entry name" value="IMPHPHTASES"/>
</dbReference>
<feature type="binding site" evidence="1">
    <location>
        <position position="82"/>
    </location>
    <ligand>
        <name>Mg(2+)</name>
        <dbReference type="ChEBI" id="CHEBI:18420"/>
        <label>1</label>
        <note>catalytic</note>
    </ligand>
</feature>